<keyword evidence="4" id="KW-0238">DNA-binding</keyword>
<evidence type="ECO:0000259" key="6">
    <source>
        <dbReference type="Pfam" id="PF04542"/>
    </source>
</evidence>
<sequence>MTVDVDSWYRAHGARVFRRCRRLLRDDEKAVDAMHDTFVNLLRAGDRVDGEAPASLLMRIATRVCLNVLRGERRHPADRDERVLLAIASAEEPEARTLSRVALHRLLGREPESTRVMAVLHWVDGLTLDEVGREVGLSGAGVRKRLRTLRARVEALAEDGAGVAEVAR</sequence>
<dbReference type="Pfam" id="PF07638">
    <property type="entry name" value="Sigma70_ECF"/>
    <property type="match status" value="1"/>
</dbReference>
<evidence type="ECO:0000256" key="3">
    <source>
        <dbReference type="ARBA" id="ARBA00023082"/>
    </source>
</evidence>
<dbReference type="InterPro" id="IPR007627">
    <property type="entry name" value="RNA_pol_sigma70_r2"/>
</dbReference>
<gene>
    <name evidence="8" type="ordered locus">A2cp1_0977</name>
</gene>
<evidence type="ECO:0000256" key="1">
    <source>
        <dbReference type="ARBA" id="ARBA00010641"/>
    </source>
</evidence>
<evidence type="ECO:0000256" key="2">
    <source>
        <dbReference type="ARBA" id="ARBA00023015"/>
    </source>
</evidence>
<comment type="similarity">
    <text evidence="1">Belongs to the sigma-70 factor family. ECF subfamily.</text>
</comment>
<dbReference type="InterPro" id="IPR013325">
    <property type="entry name" value="RNA_pol_sigma_r2"/>
</dbReference>
<evidence type="ECO:0000259" key="7">
    <source>
        <dbReference type="Pfam" id="PF07638"/>
    </source>
</evidence>
<dbReference type="GO" id="GO:0006352">
    <property type="term" value="P:DNA-templated transcription initiation"/>
    <property type="evidence" value="ECO:0007669"/>
    <property type="project" value="InterPro"/>
</dbReference>
<dbReference type="Gene3D" id="1.10.1740.10">
    <property type="match status" value="1"/>
</dbReference>
<proteinExistence type="inferred from homology"/>
<dbReference type="GO" id="GO:0016987">
    <property type="term" value="F:sigma factor activity"/>
    <property type="evidence" value="ECO:0007669"/>
    <property type="project" value="UniProtKB-KW"/>
</dbReference>
<name>B8JEK2_ANAD2</name>
<dbReference type="RefSeq" id="WP_012632328.1">
    <property type="nucleotide sequence ID" value="NC_011891.1"/>
</dbReference>
<evidence type="ECO:0000256" key="4">
    <source>
        <dbReference type="ARBA" id="ARBA00023125"/>
    </source>
</evidence>
<feature type="domain" description="RNA polymerase sigma-70 region 2" evidence="6">
    <location>
        <begin position="9"/>
        <end position="74"/>
    </location>
</feature>
<keyword evidence="2" id="KW-0805">Transcription regulation</keyword>
<dbReference type="Proteomes" id="UP000007089">
    <property type="component" value="Chromosome"/>
</dbReference>
<dbReference type="KEGG" id="acp:A2cp1_0977"/>
<dbReference type="NCBIfam" id="TIGR02937">
    <property type="entry name" value="sigma70-ECF"/>
    <property type="match status" value="1"/>
</dbReference>
<evidence type="ECO:0000313" key="8">
    <source>
        <dbReference type="EMBL" id="ACL64328.1"/>
    </source>
</evidence>
<dbReference type="InterPro" id="IPR039425">
    <property type="entry name" value="RNA_pol_sigma-70-like"/>
</dbReference>
<keyword evidence="9" id="KW-1185">Reference proteome</keyword>
<evidence type="ECO:0000313" key="9">
    <source>
        <dbReference type="Proteomes" id="UP000007089"/>
    </source>
</evidence>
<dbReference type="PANTHER" id="PTHR43133:SF8">
    <property type="entry name" value="RNA POLYMERASE SIGMA FACTOR HI_1459-RELATED"/>
    <property type="match status" value="1"/>
</dbReference>
<dbReference type="InterPro" id="IPR014284">
    <property type="entry name" value="RNA_pol_sigma-70_dom"/>
</dbReference>
<dbReference type="InterPro" id="IPR036388">
    <property type="entry name" value="WH-like_DNA-bd_sf"/>
</dbReference>
<dbReference type="HOGENOM" id="CLU_047691_3_1_7"/>
<dbReference type="SUPFAM" id="SSF88659">
    <property type="entry name" value="Sigma3 and sigma4 domains of RNA polymerase sigma factors"/>
    <property type="match status" value="1"/>
</dbReference>
<dbReference type="InterPro" id="IPR053812">
    <property type="entry name" value="HTH_Sigma70_ECF-like"/>
</dbReference>
<feature type="domain" description="RNA polymerase sigma-70 ECF-like HTH" evidence="7">
    <location>
        <begin position="91"/>
        <end position="155"/>
    </location>
</feature>
<dbReference type="Pfam" id="PF04542">
    <property type="entry name" value="Sigma70_r2"/>
    <property type="match status" value="1"/>
</dbReference>
<dbReference type="EMBL" id="CP001359">
    <property type="protein sequence ID" value="ACL64328.1"/>
    <property type="molecule type" value="Genomic_DNA"/>
</dbReference>
<dbReference type="AlphaFoldDB" id="B8JEK2"/>
<organism evidence="8 9">
    <name type="scientific">Anaeromyxobacter dehalogenans (strain ATCC BAA-258 / DSM 21875 / 2CP-1)</name>
    <dbReference type="NCBI Taxonomy" id="455488"/>
    <lineage>
        <taxon>Bacteria</taxon>
        <taxon>Pseudomonadati</taxon>
        <taxon>Myxococcota</taxon>
        <taxon>Myxococcia</taxon>
        <taxon>Myxococcales</taxon>
        <taxon>Cystobacterineae</taxon>
        <taxon>Anaeromyxobacteraceae</taxon>
        <taxon>Anaeromyxobacter</taxon>
    </lineage>
</organism>
<dbReference type="InterPro" id="IPR013324">
    <property type="entry name" value="RNA_pol_sigma_r3/r4-like"/>
</dbReference>
<keyword evidence="5" id="KW-0804">Transcription</keyword>
<dbReference type="SUPFAM" id="SSF88946">
    <property type="entry name" value="Sigma2 domain of RNA polymerase sigma factors"/>
    <property type="match status" value="1"/>
</dbReference>
<keyword evidence="3" id="KW-0731">Sigma factor</keyword>
<dbReference type="Gene3D" id="1.10.10.10">
    <property type="entry name" value="Winged helix-like DNA-binding domain superfamily/Winged helix DNA-binding domain"/>
    <property type="match status" value="1"/>
</dbReference>
<accession>B8JEK2</accession>
<dbReference type="PANTHER" id="PTHR43133">
    <property type="entry name" value="RNA POLYMERASE ECF-TYPE SIGMA FACTO"/>
    <property type="match status" value="1"/>
</dbReference>
<dbReference type="GO" id="GO:0003677">
    <property type="term" value="F:DNA binding"/>
    <property type="evidence" value="ECO:0007669"/>
    <property type="project" value="UniProtKB-KW"/>
</dbReference>
<reference evidence="8" key="1">
    <citation type="submission" date="2009-01" db="EMBL/GenBank/DDBJ databases">
        <title>Complete sequence of Anaeromyxobacter dehalogenans 2CP-1.</title>
        <authorList>
            <consortium name="US DOE Joint Genome Institute"/>
            <person name="Lucas S."/>
            <person name="Copeland A."/>
            <person name="Lapidus A."/>
            <person name="Glavina del Rio T."/>
            <person name="Dalin E."/>
            <person name="Tice H."/>
            <person name="Bruce D."/>
            <person name="Goodwin L."/>
            <person name="Pitluck S."/>
            <person name="Saunders E."/>
            <person name="Brettin T."/>
            <person name="Detter J.C."/>
            <person name="Han C."/>
            <person name="Larimer F."/>
            <person name="Land M."/>
            <person name="Hauser L."/>
            <person name="Kyrpides N."/>
            <person name="Ovchinnikova G."/>
            <person name="Beliaev A.S."/>
            <person name="Richardson P."/>
        </authorList>
    </citation>
    <scope>NUCLEOTIDE SEQUENCE</scope>
    <source>
        <strain evidence="8">2CP-1</strain>
    </source>
</reference>
<evidence type="ECO:0000256" key="5">
    <source>
        <dbReference type="ARBA" id="ARBA00023163"/>
    </source>
</evidence>
<protein>
    <submittedName>
        <fullName evidence="8">RNA polymerase, sigma-24 subunit, ECF subfamily</fullName>
    </submittedName>
</protein>